<organism evidence="2 3">
    <name type="scientific">Burkholderia pseudomallei (strain 1710b)</name>
    <dbReference type="NCBI Taxonomy" id="320372"/>
    <lineage>
        <taxon>Bacteria</taxon>
        <taxon>Pseudomonadati</taxon>
        <taxon>Pseudomonadota</taxon>
        <taxon>Betaproteobacteria</taxon>
        <taxon>Burkholderiales</taxon>
        <taxon>Burkholderiaceae</taxon>
        <taxon>Burkholderia</taxon>
        <taxon>pseudomallei group</taxon>
    </lineage>
</organism>
<feature type="compositionally biased region" description="Polar residues" evidence="1">
    <location>
        <begin position="7"/>
        <end position="19"/>
    </location>
</feature>
<dbReference type="EMBL" id="CP000124">
    <property type="protein sequence ID" value="ABA51171.1"/>
    <property type="molecule type" value="Genomic_DNA"/>
</dbReference>
<evidence type="ECO:0000256" key="1">
    <source>
        <dbReference type="SAM" id="MobiDB-lite"/>
    </source>
</evidence>
<evidence type="ECO:0000313" key="2">
    <source>
        <dbReference type="EMBL" id="ABA51171.1"/>
    </source>
</evidence>
<accession>Q3JXP0</accession>
<dbReference type="KEGG" id="bpm:BURPS1710b_0246"/>
<dbReference type="EnsemblBacteria" id="ABA51171">
    <property type="protein sequence ID" value="ABA51171"/>
    <property type="gene ID" value="BURPS1710b_0246"/>
</dbReference>
<sequence>MPAATRPTKSTPVSNSRPTNGIRLGAISWTSSRPTSIVTGKPTWKIPICGAARLRMPSARFAISSAATTGSASNSPISKIAAPNATSVCQPAARSRLAETGTSLNESTSAANTCKCPSNARNARIATAFRKRPITGVAPLECGSKKVAKPSPIDRPMMSPAASIAANTICIVKPSAAPIRNWLTMIHTPCAENTVATGIGGSVGATTSAMKPARPIFTRTGVERWPVTGAIATSASIRTNGHRKAVSQPFSCA</sequence>
<gene>
    <name evidence="2" type="ordered locus">BURPS1710b_0246</name>
</gene>
<feature type="region of interest" description="Disordered" evidence="1">
    <location>
        <begin position="1"/>
        <end position="22"/>
    </location>
</feature>
<dbReference type="AlphaFoldDB" id="Q3JXP0"/>
<dbReference type="HOGENOM" id="CLU_1097018_0_0_4"/>
<proteinExistence type="predicted"/>
<dbReference type="Proteomes" id="UP000002700">
    <property type="component" value="Chromosome I"/>
</dbReference>
<reference evidence="2 3" key="1">
    <citation type="submission" date="2005-09" db="EMBL/GenBank/DDBJ databases">
        <authorList>
            <person name="Woods D.E."/>
            <person name="Nierman W.C."/>
        </authorList>
    </citation>
    <scope>NUCLEOTIDE SEQUENCE [LARGE SCALE GENOMIC DNA]</scope>
    <source>
        <strain evidence="2 3">1710b</strain>
    </source>
</reference>
<evidence type="ECO:0000313" key="3">
    <source>
        <dbReference type="Proteomes" id="UP000002700"/>
    </source>
</evidence>
<protein>
    <submittedName>
        <fullName evidence="2">Putative regulator</fullName>
    </submittedName>
</protein>
<name>Q3JXP0_BURP1</name>